<organism evidence="1 2">
    <name type="scientific">Candidatus Ryanbacteria bacterium RIFCSPHIGHO2_01_FULL_48_27</name>
    <dbReference type="NCBI Taxonomy" id="1802115"/>
    <lineage>
        <taxon>Bacteria</taxon>
        <taxon>Candidatus Ryaniibacteriota</taxon>
    </lineage>
</organism>
<dbReference type="STRING" id="1802115.A2756_04970"/>
<name>A0A1G2G3Z4_9BACT</name>
<accession>A0A1G2G3Z4</accession>
<dbReference type="AlphaFoldDB" id="A0A1G2G3Z4"/>
<dbReference type="EMBL" id="MHNL01000013">
    <property type="protein sequence ID" value="OGZ44792.1"/>
    <property type="molecule type" value="Genomic_DNA"/>
</dbReference>
<dbReference type="Proteomes" id="UP000177785">
    <property type="component" value="Unassembled WGS sequence"/>
</dbReference>
<evidence type="ECO:0000313" key="2">
    <source>
        <dbReference type="Proteomes" id="UP000177785"/>
    </source>
</evidence>
<gene>
    <name evidence="1" type="ORF">A2756_04970</name>
</gene>
<protein>
    <submittedName>
        <fullName evidence="1">Uncharacterized protein</fullName>
    </submittedName>
</protein>
<reference evidence="1 2" key="1">
    <citation type="journal article" date="2016" name="Nat. Commun.">
        <title>Thousands of microbial genomes shed light on interconnected biogeochemical processes in an aquifer system.</title>
        <authorList>
            <person name="Anantharaman K."/>
            <person name="Brown C.T."/>
            <person name="Hug L.A."/>
            <person name="Sharon I."/>
            <person name="Castelle C.J."/>
            <person name="Probst A.J."/>
            <person name="Thomas B.C."/>
            <person name="Singh A."/>
            <person name="Wilkins M.J."/>
            <person name="Karaoz U."/>
            <person name="Brodie E.L."/>
            <person name="Williams K.H."/>
            <person name="Hubbard S.S."/>
            <person name="Banfield J.F."/>
        </authorList>
    </citation>
    <scope>NUCLEOTIDE SEQUENCE [LARGE SCALE GENOMIC DNA]</scope>
</reference>
<comment type="caution">
    <text evidence="1">The sequence shown here is derived from an EMBL/GenBank/DDBJ whole genome shotgun (WGS) entry which is preliminary data.</text>
</comment>
<evidence type="ECO:0000313" key="1">
    <source>
        <dbReference type="EMBL" id="OGZ44792.1"/>
    </source>
</evidence>
<sequence>MKATNAERVAAHIKEHGPGGILIHTLPGTAFWLVCQSSKKNQMWNITLCHPSQTKAYRIATDISDDRHFEIWNELVKIELSRRVGGTARWSDIRPILEKYISKI</sequence>
<proteinExistence type="predicted"/>